<dbReference type="OrthoDB" id="416777at2759"/>
<evidence type="ECO:0000256" key="6">
    <source>
        <dbReference type="RuleBase" id="RU365002"/>
    </source>
</evidence>
<comment type="function">
    <text evidence="6">Catalyzes the hydrolysis of queuosine 5'-phosphate, releasing the nucleobase queuine (q). Is required for salvage of queuine from exogenous queuosine (Q) that is imported and then converted to queuosine 5'-phosphate intracellularly.</text>
</comment>
<comment type="catalytic activity">
    <reaction evidence="5 6">
        <text>queuosine 5'-phosphate + H2O = queuine + D-ribose 5-phosphate</text>
        <dbReference type="Rhea" id="RHEA:75387"/>
        <dbReference type="ChEBI" id="CHEBI:15377"/>
        <dbReference type="ChEBI" id="CHEBI:17433"/>
        <dbReference type="ChEBI" id="CHEBI:78346"/>
        <dbReference type="ChEBI" id="CHEBI:194371"/>
    </reaction>
    <physiologicalReaction direction="left-to-right" evidence="5 6">
        <dbReference type="Rhea" id="RHEA:75388"/>
    </physiologicalReaction>
</comment>
<dbReference type="FunCoup" id="A0A0C3BSB2">
    <property type="interactions" value="212"/>
</dbReference>
<evidence type="ECO:0000313" key="8">
    <source>
        <dbReference type="Proteomes" id="UP000054166"/>
    </source>
</evidence>
<keyword evidence="8" id="KW-1185">Reference proteome</keyword>
<dbReference type="PANTHER" id="PTHR21314">
    <property type="entry name" value="QUEUOSINE 5'-PHOSPHATE N-GLYCOSYLASE_HYDROLASE-RELATED"/>
    <property type="match status" value="1"/>
</dbReference>
<dbReference type="InParanoid" id="A0A0C3BSB2"/>
<evidence type="ECO:0000256" key="1">
    <source>
        <dbReference type="ARBA" id="ARBA00022801"/>
    </source>
</evidence>
<dbReference type="Proteomes" id="UP000054166">
    <property type="component" value="Unassembled WGS sequence"/>
</dbReference>
<sequence>MAIEVPPVAVIEEPTLNEKSDVYAEHTSSSANPVIESAEFALLATDIILINYEGVRIAARYIQEKLQSESYTPRTWRTHPLHICPSETYSPSDPLTKATLNWIFLISCLNFSFWSEKEGQPDRYGVEWREGWDRKEKVVWTGYWSLVAALNKALEEGIPITDPSFYSSELLCPDSLLAHIFRPAAQSNETIPLLTERVGIMREVGFILCASFGGSFQGFLEEFRNRHSSRGTALELVRMVVDTFPSFRDETWLDGRKVFIWKRAQILVAETWAAFFPASPTSRHPIFPGPAGPGIQHLTMFADYRVPQILHHLQILTYPPSLVRMLQAGTPLAPGSREEISIRAASIVAIERVRDEIIQMKDGSQTEGDLGDGVSSVLIDFYLWDLAKKIERGDQKIEGIDTAEMVPAHRTRSIWY</sequence>
<dbReference type="Pfam" id="PF10343">
    <property type="entry name" value="Q_salvage"/>
    <property type="match status" value="1"/>
</dbReference>
<comment type="similarity">
    <text evidence="2 6">Belongs to the QNG1 protein family.</text>
</comment>
<name>A0A0C3BSB2_PILCF</name>
<gene>
    <name evidence="7" type="ORF">PILCRDRAFT_813347</name>
</gene>
<accession>A0A0C3BSB2</accession>
<dbReference type="GO" id="GO:0006400">
    <property type="term" value="P:tRNA modification"/>
    <property type="evidence" value="ECO:0007669"/>
    <property type="project" value="TreeGrafter"/>
</dbReference>
<dbReference type="HOGENOM" id="CLU_036001_2_1_1"/>
<keyword evidence="1 6" id="KW-0378">Hydrolase</keyword>
<dbReference type="EC" id="3.2.2.-" evidence="6"/>
<evidence type="ECO:0000256" key="4">
    <source>
        <dbReference type="ARBA" id="ARBA00035393"/>
    </source>
</evidence>
<dbReference type="PANTHER" id="PTHR21314:SF0">
    <property type="entry name" value="QUEUOSINE 5'-PHOSPHATE N-GLYCOSYLASE_HYDROLASE"/>
    <property type="match status" value="1"/>
</dbReference>
<organism evidence="7 8">
    <name type="scientific">Piloderma croceum (strain F 1598)</name>
    <dbReference type="NCBI Taxonomy" id="765440"/>
    <lineage>
        <taxon>Eukaryota</taxon>
        <taxon>Fungi</taxon>
        <taxon>Dikarya</taxon>
        <taxon>Basidiomycota</taxon>
        <taxon>Agaricomycotina</taxon>
        <taxon>Agaricomycetes</taxon>
        <taxon>Agaricomycetidae</taxon>
        <taxon>Atheliales</taxon>
        <taxon>Atheliaceae</taxon>
        <taxon>Piloderma</taxon>
    </lineage>
</organism>
<dbReference type="EMBL" id="KN832975">
    <property type="protein sequence ID" value="KIM89418.1"/>
    <property type="molecule type" value="Genomic_DNA"/>
</dbReference>
<evidence type="ECO:0000256" key="2">
    <source>
        <dbReference type="ARBA" id="ARBA00035119"/>
    </source>
</evidence>
<evidence type="ECO:0000256" key="5">
    <source>
        <dbReference type="ARBA" id="ARBA00048204"/>
    </source>
</evidence>
<dbReference type="STRING" id="765440.A0A0C3BSB2"/>
<dbReference type="InterPro" id="IPR019438">
    <property type="entry name" value="Q_salvage"/>
</dbReference>
<reference evidence="8" key="2">
    <citation type="submission" date="2015-01" db="EMBL/GenBank/DDBJ databases">
        <title>Evolutionary Origins and Diversification of the Mycorrhizal Mutualists.</title>
        <authorList>
            <consortium name="DOE Joint Genome Institute"/>
            <consortium name="Mycorrhizal Genomics Consortium"/>
            <person name="Kohler A."/>
            <person name="Kuo A."/>
            <person name="Nagy L.G."/>
            <person name="Floudas D."/>
            <person name="Copeland A."/>
            <person name="Barry K.W."/>
            <person name="Cichocki N."/>
            <person name="Veneault-Fourrey C."/>
            <person name="LaButti K."/>
            <person name="Lindquist E.A."/>
            <person name="Lipzen A."/>
            <person name="Lundell T."/>
            <person name="Morin E."/>
            <person name="Murat C."/>
            <person name="Riley R."/>
            <person name="Ohm R."/>
            <person name="Sun H."/>
            <person name="Tunlid A."/>
            <person name="Henrissat B."/>
            <person name="Grigoriev I.V."/>
            <person name="Hibbett D.S."/>
            <person name="Martin F."/>
        </authorList>
    </citation>
    <scope>NUCLEOTIDE SEQUENCE [LARGE SCALE GENOMIC DNA]</scope>
    <source>
        <strain evidence="8">F 1598</strain>
    </source>
</reference>
<evidence type="ECO:0000313" key="7">
    <source>
        <dbReference type="EMBL" id="KIM89418.1"/>
    </source>
</evidence>
<evidence type="ECO:0000256" key="3">
    <source>
        <dbReference type="ARBA" id="ARBA00035306"/>
    </source>
</evidence>
<protein>
    <recommendedName>
        <fullName evidence="3 6">Queuosine 5'-phosphate N-glycosylase/hydrolase</fullName>
        <ecNumber evidence="6">3.2.2.-</ecNumber>
    </recommendedName>
    <alternativeName>
        <fullName evidence="4 6">Queuosine-nucleotide N-glycosylase/hydrolase</fullName>
    </alternativeName>
</protein>
<dbReference type="GO" id="GO:0016787">
    <property type="term" value="F:hydrolase activity"/>
    <property type="evidence" value="ECO:0007669"/>
    <property type="project" value="UniProtKB-KW"/>
</dbReference>
<proteinExistence type="inferred from homology"/>
<reference evidence="7 8" key="1">
    <citation type="submission" date="2014-04" db="EMBL/GenBank/DDBJ databases">
        <authorList>
            <consortium name="DOE Joint Genome Institute"/>
            <person name="Kuo A."/>
            <person name="Tarkka M."/>
            <person name="Buscot F."/>
            <person name="Kohler A."/>
            <person name="Nagy L.G."/>
            <person name="Floudas D."/>
            <person name="Copeland A."/>
            <person name="Barry K.W."/>
            <person name="Cichocki N."/>
            <person name="Veneault-Fourrey C."/>
            <person name="LaButti K."/>
            <person name="Lindquist E.A."/>
            <person name="Lipzen A."/>
            <person name="Lundell T."/>
            <person name="Morin E."/>
            <person name="Murat C."/>
            <person name="Sun H."/>
            <person name="Tunlid A."/>
            <person name="Henrissat B."/>
            <person name="Grigoriev I.V."/>
            <person name="Hibbett D.S."/>
            <person name="Martin F."/>
            <person name="Nordberg H.P."/>
            <person name="Cantor M.N."/>
            <person name="Hua S.X."/>
        </authorList>
    </citation>
    <scope>NUCLEOTIDE SEQUENCE [LARGE SCALE GENOMIC DNA]</scope>
    <source>
        <strain evidence="7 8">F 1598</strain>
    </source>
</reference>
<dbReference type="AlphaFoldDB" id="A0A0C3BSB2"/>